<name>A0A6G1GPY2_9PEZI</name>
<dbReference type="Proteomes" id="UP000800041">
    <property type="component" value="Unassembled WGS sequence"/>
</dbReference>
<protein>
    <recommendedName>
        <fullName evidence="3">RRM domain-containing protein</fullName>
    </recommendedName>
</protein>
<keyword evidence="5" id="KW-1185">Reference proteome</keyword>
<accession>A0A6G1GPY2</accession>
<dbReference type="CDD" id="cd00590">
    <property type="entry name" value="RRM_SF"/>
    <property type="match status" value="1"/>
</dbReference>
<feature type="region of interest" description="Disordered" evidence="2">
    <location>
        <begin position="428"/>
        <end position="469"/>
    </location>
</feature>
<dbReference type="AlphaFoldDB" id="A0A6G1GPY2"/>
<dbReference type="InterPro" id="IPR000504">
    <property type="entry name" value="RRM_dom"/>
</dbReference>
<feature type="compositionally biased region" description="Polar residues" evidence="2">
    <location>
        <begin position="376"/>
        <end position="403"/>
    </location>
</feature>
<dbReference type="SMART" id="SM00360">
    <property type="entry name" value="RRM"/>
    <property type="match status" value="1"/>
</dbReference>
<organism evidence="4 5">
    <name type="scientific">Aulographum hederae CBS 113979</name>
    <dbReference type="NCBI Taxonomy" id="1176131"/>
    <lineage>
        <taxon>Eukaryota</taxon>
        <taxon>Fungi</taxon>
        <taxon>Dikarya</taxon>
        <taxon>Ascomycota</taxon>
        <taxon>Pezizomycotina</taxon>
        <taxon>Dothideomycetes</taxon>
        <taxon>Pleosporomycetidae</taxon>
        <taxon>Aulographales</taxon>
        <taxon>Aulographaceae</taxon>
    </lineage>
</organism>
<feature type="domain" description="RRM" evidence="3">
    <location>
        <begin position="57"/>
        <end position="139"/>
    </location>
</feature>
<dbReference type="PROSITE" id="PS50102">
    <property type="entry name" value="RRM"/>
    <property type="match status" value="1"/>
</dbReference>
<reference evidence="4" key="1">
    <citation type="journal article" date="2020" name="Stud. Mycol.">
        <title>101 Dothideomycetes genomes: a test case for predicting lifestyles and emergence of pathogens.</title>
        <authorList>
            <person name="Haridas S."/>
            <person name="Albert R."/>
            <person name="Binder M."/>
            <person name="Bloem J."/>
            <person name="Labutti K."/>
            <person name="Salamov A."/>
            <person name="Andreopoulos B."/>
            <person name="Baker S."/>
            <person name="Barry K."/>
            <person name="Bills G."/>
            <person name="Bluhm B."/>
            <person name="Cannon C."/>
            <person name="Castanera R."/>
            <person name="Culley D."/>
            <person name="Daum C."/>
            <person name="Ezra D."/>
            <person name="Gonzalez J."/>
            <person name="Henrissat B."/>
            <person name="Kuo A."/>
            <person name="Liang C."/>
            <person name="Lipzen A."/>
            <person name="Lutzoni F."/>
            <person name="Magnuson J."/>
            <person name="Mondo S."/>
            <person name="Nolan M."/>
            <person name="Ohm R."/>
            <person name="Pangilinan J."/>
            <person name="Park H.-J."/>
            <person name="Ramirez L."/>
            <person name="Alfaro M."/>
            <person name="Sun H."/>
            <person name="Tritt A."/>
            <person name="Yoshinaga Y."/>
            <person name="Zwiers L.-H."/>
            <person name="Turgeon B."/>
            <person name="Goodwin S."/>
            <person name="Spatafora J."/>
            <person name="Crous P."/>
            <person name="Grigoriev I."/>
        </authorList>
    </citation>
    <scope>NUCLEOTIDE SEQUENCE</scope>
    <source>
        <strain evidence="4">CBS 113979</strain>
    </source>
</reference>
<evidence type="ECO:0000313" key="4">
    <source>
        <dbReference type="EMBL" id="KAF1982860.1"/>
    </source>
</evidence>
<dbReference type="GO" id="GO:0003723">
    <property type="term" value="F:RNA binding"/>
    <property type="evidence" value="ECO:0007669"/>
    <property type="project" value="UniProtKB-UniRule"/>
</dbReference>
<dbReference type="InterPro" id="IPR012677">
    <property type="entry name" value="Nucleotide-bd_a/b_plait_sf"/>
</dbReference>
<dbReference type="Pfam" id="PF00076">
    <property type="entry name" value="RRM_1"/>
    <property type="match status" value="1"/>
</dbReference>
<dbReference type="SUPFAM" id="SSF54928">
    <property type="entry name" value="RNA-binding domain, RBD"/>
    <property type="match status" value="1"/>
</dbReference>
<dbReference type="Gene3D" id="3.30.70.330">
    <property type="match status" value="1"/>
</dbReference>
<evidence type="ECO:0000313" key="5">
    <source>
        <dbReference type="Proteomes" id="UP000800041"/>
    </source>
</evidence>
<feature type="compositionally biased region" description="Low complexity" evidence="2">
    <location>
        <begin position="433"/>
        <end position="445"/>
    </location>
</feature>
<dbReference type="InterPro" id="IPR035979">
    <property type="entry name" value="RBD_domain_sf"/>
</dbReference>
<feature type="region of interest" description="Disordered" evidence="2">
    <location>
        <begin position="372"/>
        <end position="403"/>
    </location>
</feature>
<evidence type="ECO:0000256" key="1">
    <source>
        <dbReference type="PROSITE-ProRule" id="PRU00176"/>
    </source>
</evidence>
<proteinExistence type="predicted"/>
<dbReference type="OrthoDB" id="410044at2759"/>
<evidence type="ECO:0000256" key="2">
    <source>
        <dbReference type="SAM" id="MobiDB-lite"/>
    </source>
</evidence>
<evidence type="ECO:0000259" key="3">
    <source>
        <dbReference type="PROSITE" id="PS50102"/>
    </source>
</evidence>
<dbReference type="EMBL" id="ML977180">
    <property type="protein sequence ID" value="KAF1982860.1"/>
    <property type="molecule type" value="Genomic_DNA"/>
</dbReference>
<gene>
    <name evidence="4" type="ORF">K402DRAFT_424250</name>
</gene>
<sequence>MSTTPSRKPHFPEFAEFHQGGSVHHAVALRNQVALYALNNGLKCSTAHYAQLTYHDATIFIGNLPRNVDVSTVRKALAVEFVKFAADDTFWVIVTKSRYDANVIAFIVYRDRSYAERAMKESSGKSVLGRPIRVEWTRGTVNPAAKSAGNDHFLDMSGTRLDIPQVFDALGVQYSNDDPHFLLLTALTLTARDAVLEWVQRQYDAQVLYISEVDKNSFACRRTSDGRNVLFKVALPYEAQSAQELEHGGTWVVRFLTTVSHSKICESWNTAMFFNASMYPFRKPVPFAAPTFVPRKQGSASAAEKTIAMQLTTHPTRWNVPQTPWLGNAIMPATANVGGYYMMPDASYPTFYTTNWAVPQAMEYGQAGSSAGFFSPPTNEAGSSAEETPQVSSPETLRQSQTPVVARTPIYIASTRLEEQPPAIVTTPVCNDQGGVRVQRPPVRVLTPPSTNPRASHRHTVSEPNSPTF</sequence>
<keyword evidence="1" id="KW-0694">RNA-binding</keyword>